<proteinExistence type="predicted"/>
<name>A0ACB9QVG4_9MYRT</name>
<evidence type="ECO:0000313" key="2">
    <source>
        <dbReference type="Proteomes" id="UP001057402"/>
    </source>
</evidence>
<comment type="caution">
    <text evidence="1">The sequence shown here is derived from an EMBL/GenBank/DDBJ whole genome shotgun (WGS) entry which is preliminary data.</text>
</comment>
<gene>
    <name evidence="1" type="ORF">MLD38_019132</name>
</gene>
<dbReference type="EMBL" id="CM042884">
    <property type="protein sequence ID" value="KAI4370827.1"/>
    <property type="molecule type" value="Genomic_DNA"/>
</dbReference>
<evidence type="ECO:0000313" key="1">
    <source>
        <dbReference type="EMBL" id="KAI4370827.1"/>
    </source>
</evidence>
<accession>A0ACB9QVG4</accession>
<reference evidence="2" key="1">
    <citation type="journal article" date="2023" name="Front. Plant Sci.">
        <title>Chromosomal-level genome assembly of Melastoma candidum provides insights into trichome evolution.</title>
        <authorList>
            <person name="Zhong Y."/>
            <person name="Wu W."/>
            <person name="Sun C."/>
            <person name="Zou P."/>
            <person name="Liu Y."/>
            <person name="Dai S."/>
            <person name="Zhou R."/>
        </authorList>
    </citation>
    <scope>NUCLEOTIDE SEQUENCE [LARGE SCALE GENOMIC DNA]</scope>
</reference>
<keyword evidence="2" id="KW-1185">Reference proteome</keyword>
<dbReference type="Proteomes" id="UP001057402">
    <property type="component" value="Chromosome 5"/>
</dbReference>
<organism evidence="1 2">
    <name type="scientific">Melastoma candidum</name>
    <dbReference type="NCBI Taxonomy" id="119954"/>
    <lineage>
        <taxon>Eukaryota</taxon>
        <taxon>Viridiplantae</taxon>
        <taxon>Streptophyta</taxon>
        <taxon>Embryophyta</taxon>
        <taxon>Tracheophyta</taxon>
        <taxon>Spermatophyta</taxon>
        <taxon>Magnoliopsida</taxon>
        <taxon>eudicotyledons</taxon>
        <taxon>Gunneridae</taxon>
        <taxon>Pentapetalae</taxon>
        <taxon>rosids</taxon>
        <taxon>malvids</taxon>
        <taxon>Myrtales</taxon>
        <taxon>Melastomataceae</taxon>
        <taxon>Melastomatoideae</taxon>
        <taxon>Melastomateae</taxon>
        <taxon>Melastoma</taxon>
    </lineage>
</organism>
<protein>
    <submittedName>
        <fullName evidence="1">Uncharacterized protein</fullName>
    </submittedName>
</protein>
<sequence length="706" mass="78244">MVVLEMESLPLGFRFRPTDQELISHYLRLKINGHHSQVGVIPEIDVCKCEPWDLPDRSVIRNDDKEWFFFCPRDRKYPNGSRSNRATDAGYWKATGKDRTIKFRKPGSCGTNPIGMKKTLVFYKGRAPKGERTHWVMHEYRATEKDLDGTRPGQDPYVLCRLFCKAEEKVEMKDTESSKLSPMAKYSPDNAHSDLIEETSGQDMKDDRQSEEMRGTLTSRMDNPYRICHGPGVSCSNSNGVSDTEDGAACITPSEVYPPTINDTDFFNFDQVNWPLFSPDQDQSKSSVEAAPFDSPFRSNFGNVDEYDGQYFWDGTVDISLADVWDNKIDTHDDSCADLTSHKNTVFGNETNLAGKPIGDMDTSGEQPQNLETGSFLLDYPVDGNALQNERPYLNTSFHEQDFANGDFHPAGSNYVTEDVSSASYGVHAPNLGGSIDQSLDTGRVMSGGGIIQIRTRQTRVPSNSGNFMAQGTAPRRLRLLKDHSWNSVGNNGAEHTVCTNVEAEDATARDSNSEKHEQKTVPSNAENSVETTVDEDTVDSEVDIFAGSYTSDNEVSSSASDEEVQSEITEDHEVIEDPPVIDKVGIVDQPEAGTLLIKLDKVVNDQSTLTEEHEIVEDLSDIDKLGTADQPDKKANESPNSRSRPKKSEGPETLPTISAHSFRHPKSTGFSSFLPLAISVAVMALLAVVFLGYKNPPMVLNRESL</sequence>